<reference evidence="4 5" key="1">
    <citation type="submission" date="2016-04" db="EMBL/GenBank/DDBJ databases">
        <title>First whole genome shotgun sequence of the bacterium Enteractinococcus sp. strain UASWS1574.</title>
        <authorList>
            <person name="Crovadore J."/>
            <person name="Chablais R."/>
            <person name="Lefort F."/>
        </authorList>
    </citation>
    <scope>NUCLEOTIDE SEQUENCE [LARGE SCALE GENOMIC DNA]</scope>
    <source>
        <strain evidence="4 5">UASWS1574</strain>
    </source>
</reference>
<dbReference type="Pfam" id="PF13349">
    <property type="entry name" value="DUF4097"/>
    <property type="match status" value="1"/>
</dbReference>
<organism evidence="4 5">
    <name type="scientific">Enteractinococcus helveticum</name>
    <dbReference type="NCBI Taxonomy" id="1837282"/>
    <lineage>
        <taxon>Bacteria</taxon>
        <taxon>Bacillati</taxon>
        <taxon>Actinomycetota</taxon>
        <taxon>Actinomycetes</taxon>
        <taxon>Micrococcales</taxon>
        <taxon>Micrococcaceae</taxon>
    </lineage>
</organism>
<evidence type="ECO:0000313" key="4">
    <source>
        <dbReference type="EMBL" id="OAV52153.1"/>
    </source>
</evidence>
<dbReference type="STRING" id="1837282.A6F49_01140"/>
<name>A0A1B7LV99_9MICC</name>
<dbReference type="Gene3D" id="2.160.20.120">
    <property type="match status" value="1"/>
</dbReference>
<keyword evidence="2" id="KW-0812">Transmembrane</keyword>
<sequence>MSTYTPYPQPEPPAPPSPEPRRSGATKPIMIIIAVVGAVALVGILVTTLLASIIGLSSQGTASHTANTSGVTQLDLNSNAGRVNIAFDDVDQATLDATGQHADRWELVRRGDVLAINAPEAWWSWCWFNCDGTEVTVTLPQELNDGSLNAELDLNAGQLNVNGSFNDLAVELNAGEINVDGTARTLQTEVSAGNANLQLADVEAASFEIAAGRIDSELTGTAPTTTDIDVSAGQLILELPDAEYAVVSDASAGSLNNNLRTAPDATNRITVDLAAGDVTLRPGTPSQQ</sequence>
<feature type="compositionally biased region" description="Pro residues" evidence="1">
    <location>
        <begin position="7"/>
        <end position="18"/>
    </location>
</feature>
<dbReference type="RefSeq" id="WP_052499942.1">
    <property type="nucleotide sequence ID" value="NZ_LXEY01000111.1"/>
</dbReference>
<dbReference type="AlphaFoldDB" id="A0A1B7LV99"/>
<keyword evidence="5" id="KW-1185">Reference proteome</keyword>
<accession>A0A1B7LV99</accession>
<comment type="caution">
    <text evidence="4">The sequence shown here is derived from an EMBL/GenBank/DDBJ whole genome shotgun (WGS) entry which is preliminary data.</text>
</comment>
<dbReference type="InterPro" id="IPR025164">
    <property type="entry name" value="Toastrack_DUF4097"/>
</dbReference>
<evidence type="ECO:0000256" key="2">
    <source>
        <dbReference type="SAM" id="Phobius"/>
    </source>
</evidence>
<proteinExistence type="predicted"/>
<dbReference type="Proteomes" id="UP000078292">
    <property type="component" value="Unassembled WGS sequence"/>
</dbReference>
<gene>
    <name evidence="4" type="ORF">A6F49_01140</name>
</gene>
<dbReference type="OrthoDB" id="4941235at2"/>
<evidence type="ECO:0000256" key="1">
    <source>
        <dbReference type="SAM" id="MobiDB-lite"/>
    </source>
</evidence>
<feature type="region of interest" description="Disordered" evidence="1">
    <location>
        <begin position="1"/>
        <end position="22"/>
    </location>
</feature>
<protein>
    <recommendedName>
        <fullName evidence="3">DUF4097 domain-containing protein</fullName>
    </recommendedName>
</protein>
<evidence type="ECO:0000313" key="5">
    <source>
        <dbReference type="Proteomes" id="UP000078292"/>
    </source>
</evidence>
<keyword evidence="2" id="KW-0472">Membrane</keyword>
<evidence type="ECO:0000259" key="3">
    <source>
        <dbReference type="Pfam" id="PF13349"/>
    </source>
</evidence>
<keyword evidence="2" id="KW-1133">Transmembrane helix</keyword>
<feature type="domain" description="DUF4097" evidence="3">
    <location>
        <begin position="72"/>
        <end position="280"/>
    </location>
</feature>
<dbReference type="EMBL" id="LXEY01000111">
    <property type="protein sequence ID" value="OAV52153.1"/>
    <property type="molecule type" value="Genomic_DNA"/>
</dbReference>
<feature type="transmembrane region" description="Helical" evidence="2">
    <location>
        <begin position="29"/>
        <end position="56"/>
    </location>
</feature>